<dbReference type="Proteomes" id="UP001597512">
    <property type="component" value="Unassembled WGS sequence"/>
</dbReference>
<dbReference type="InterPro" id="IPR022749">
    <property type="entry name" value="D12N6_MeTrfase_N"/>
</dbReference>
<dbReference type="EMBL" id="JBHUOM010000023">
    <property type="protein sequence ID" value="MFD2937249.1"/>
    <property type="molecule type" value="Genomic_DNA"/>
</dbReference>
<sequence>MPKLDLQTLESWLWDSANILRGSIDSSDFKNYIFGLLFLKSANDVFEEEVEALMAREGYS</sequence>
<evidence type="ECO:0000256" key="2">
    <source>
        <dbReference type="ARBA" id="ARBA00022747"/>
    </source>
</evidence>
<gene>
    <name evidence="4" type="ORF">ACFS25_25975</name>
</gene>
<accession>A0ABW6AT73</accession>
<organism evidence="4 5">
    <name type="scientific">Spirosoma flavum</name>
    <dbReference type="NCBI Taxonomy" id="2048557"/>
    <lineage>
        <taxon>Bacteria</taxon>
        <taxon>Pseudomonadati</taxon>
        <taxon>Bacteroidota</taxon>
        <taxon>Cytophagia</taxon>
        <taxon>Cytophagales</taxon>
        <taxon>Cytophagaceae</taxon>
        <taxon>Spirosoma</taxon>
    </lineage>
</organism>
<keyword evidence="2" id="KW-0680">Restriction system</keyword>
<proteinExistence type="inferred from homology"/>
<evidence type="ECO:0000313" key="4">
    <source>
        <dbReference type="EMBL" id="MFD2937249.1"/>
    </source>
</evidence>
<reference evidence="5" key="1">
    <citation type="journal article" date="2019" name="Int. J. Syst. Evol. Microbiol.">
        <title>The Global Catalogue of Microorganisms (GCM) 10K type strain sequencing project: providing services to taxonomists for standard genome sequencing and annotation.</title>
        <authorList>
            <consortium name="The Broad Institute Genomics Platform"/>
            <consortium name="The Broad Institute Genome Sequencing Center for Infectious Disease"/>
            <person name="Wu L."/>
            <person name="Ma J."/>
        </authorList>
    </citation>
    <scope>NUCLEOTIDE SEQUENCE [LARGE SCALE GENOMIC DNA]</scope>
    <source>
        <strain evidence="5">KCTC 52490</strain>
    </source>
</reference>
<dbReference type="RefSeq" id="WP_381506876.1">
    <property type="nucleotide sequence ID" value="NZ_JBHUOM010000023.1"/>
</dbReference>
<dbReference type="Gene3D" id="1.20.1260.30">
    <property type="match status" value="1"/>
</dbReference>
<comment type="similarity">
    <text evidence="1">Belongs to the N(4)/N(6)-methyltransferase family.</text>
</comment>
<protein>
    <submittedName>
        <fullName evidence="4">Type I restriction-modification system subunit M N-terminal domain-containing protein</fullName>
    </submittedName>
</protein>
<keyword evidence="5" id="KW-1185">Reference proteome</keyword>
<dbReference type="InterPro" id="IPR029063">
    <property type="entry name" value="SAM-dependent_MTases_sf"/>
</dbReference>
<comment type="caution">
    <text evidence="4">The sequence shown here is derived from an EMBL/GenBank/DDBJ whole genome shotgun (WGS) entry which is preliminary data.</text>
</comment>
<feature type="domain" description="N6 adenine-specific DNA methyltransferase N-terminal" evidence="3">
    <location>
        <begin position="9"/>
        <end position="56"/>
    </location>
</feature>
<evidence type="ECO:0000313" key="5">
    <source>
        <dbReference type="Proteomes" id="UP001597512"/>
    </source>
</evidence>
<dbReference type="SUPFAM" id="SSF53335">
    <property type="entry name" value="S-adenosyl-L-methionine-dependent methyltransferases"/>
    <property type="match status" value="1"/>
</dbReference>
<name>A0ABW6AT73_9BACT</name>
<evidence type="ECO:0000256" key="1">
    <source>
        <dbReference type="ARBA" id="ARBA00006594"/>
    </source>
</evidence>
<evidence type="ECO:0000259" key="3">
    <source>
        <dbReference type="Pfam" id="PF12161"/>
    </source>
</evidence>
<dbReference type="InterPro" id="IPR038333">
    <property type="entry name" value="T1MK-like_N_sf"/>
</dbReference>
<dbReference type="Pfam" id="PF12161">
    <property type="entry name" value="HsdM_N"/>
    <property type="match status" value="1"/>
</dbReference>